<dbReference type="Ensembl" id="ENSCCRT00010105358.1">
    <property type="protein sequence ID" value="ENSCCRP00010094962.1"/>
    <property type="gene ID" value="ENSCCRG00010041577.1"/>
</dbReference>
<reference evidence="2" key="1">
    <citation type="submission" date="2025-08" db="UniProtKB">
        <authorList>
            <consortium name="Ensembl"/>
        </authorList>
    </citation>
    <scope>IDENTIFICATION</scope>
</reference>
<dbReference type="Proteomes" id="UP000694427">
    <property type="component" value="Unplaced"/>
</dbReference>
<feature type="signal peptide" evidence="1">
    <location>
        <begin position="1"/>
        <end position="19"/>
    </location>
</feature>
<proteinExistence type="predicted"/>
<organism evidence="2 3">
    <name type="scientific">Cyprinus carpio</name>
    <name type="common">Common carp</name>
    <dbReference type="NCBI Taxonomy" id="7962"/>
    <lineage>
        <taxon>Eukaryota</taxon>
        <taxon>Metazoa</taxon>
        <taxon>Chordata</taxon>
        <taxon>Craniata</taxon>
        <taxon>Vertebrata</taxon>
        <taxon>Euteleostomi</taxon>
        <taxon>Actinopterygii</taxon>
        <taxon>Neopterygii</taxon>
        <taxon>Teleostei</taxon>
        <taxon>Ostariophysi</taxon>
        <taxon>Cypriniformes</taxon>
        <taxon>Cyprinidae</taxon>
        <taxon>Cyprininae</taxon>
        <taxon>Cyprinus</taxon>
    </lineage>
</organism>
<keyword evidence="1" id="KW-0732">Signal</keyword>
<accession>A0A8C1NQY3</accession>
<evidence type="ECO:0000256" key="1">
    <source>
        <dbReference type="SAM" id="SignalP"/>
    </source>
</evidence>
<evidence type="ECO:0000313" key="3">
    <source>
        <dbReference type="Proteomes" id="UP000694427"/>
    </source>
</evidence>
<protein>
    <submittedName>
        <fullName evidence="2">Uncharacterized protein</fullName>
    </submittedName>
</protein>
<keyword evidence="3" id="KW-1185">Reference proteome</keyword>
<feature type="chain" id="PRO_5034481080" evidence="1">
    <location>
        <begin position="20"/>
        <end position="60"/>
    </location>
</feature>
<evidence type="ECO:0000313" key="2">
    <source>
        <dbReference type="Ensembl" id="ENSCCRP00010094962.1"/>
    </source>
</evidence>
<dbReference type="AlphaFoldDB" id="A0A8C1NQY3"/>
<reference evidence="2" key="2">
    <citation type="submission" date="2025-09" db="UniProtKB">
        <authorList>
            <consortium name="Ensembl"/>
        </authorList>
    </citation>
    <scope>IDENTIFICATION</scope>
</reference>
<sequence length="60" mass="6553">DSQSPPISLFLSLSLSLSCIRIFDPNQGGRDITEEIMSRSRSGSTPPPPQVMKLRCSTCD</sequence>
<name>A0A8C1NQY3_CYPCA</name>